<organism evidence="1 2">
    <name type="scientific">Manihot esculenta</name>
    <name type="common">Cassava</name>
    <name type="synonym">Jatropha manihot</name>
    <dbReference type="NCBI Taxonomy" id="3983"/>
    <lineage>
        <taxon>Eukaryota</taxon>
        <taxon>Viridiplantae</taxon>
        <taxon>Streptophyta</taxon>
        <taxon>Embryophyta</taxon>
        <taxon>Tracheophyta</taxon>
        <taxon>Spermatophyta</taxon>
        <taxon>Magnoliopsida</taxon>
        <taxon>eudicotyledons</taxon>
        <taxon>Gunneridae</taxon>
        <taxon>Pentapetalae</taxon>
        <taxon>rosids</taxon>
        <taxon>fabids</taxon>
        <taxon>Malpighiales</taxon>
        <taxon>Euphorbiaceae</taxon>
        <taxon>Crotonoideae</taxon>
        <taxon>Manihoteae</taxon>
        <taxon>Manihot</taxon>
    </lineage>
</organism>
<name>A0ACB7GZ38_MANES</name>
<gene>
    <name evidence="1" type="ORF">MANES_10G046301v8</name>
</gene>
<keyword evidence="2" id="KW-1185">Reference proteome</keyword>
<proteinExistence type="predicted"/>
<sequence length="125" mass="14529">MIICKKKSYTFLLNFNKGMHWQVIDGHSTVRFGYHIAKQICRETTNVSAANHGPYAQLTLEAFWQNIWSIKLPSKSALSYFESFNEANVSWHIENTRPDSANLWEPPPWSFLKPILMLQSNREAL</sequence>
<comment type="caution">
    <text evidence="1">The sequence shown here is derived from an EMBL/GenBank/DDBJ whole genome shotgun (WGS) entry which is preliminary data.</text>
</comment>
<protein>
    <submittedName>
        <fullName evidence="1">Uncharacterized protein</fullName>
    </submittedName>
</protein>
<reference evidence="2" key="1">
    <citation type="journal article" date="2016" name="Nat. Biotechnol.">
        <title>Sequencing wild and cultivated cassava and related species reveals extensive interspecific hybridization and genetic diversity.</title>
        <authorList>
            <person name="Bredeson J.V."/>
            <person name="Lyons J.B."/>
            <person name="Prochnik S.E."/>
            <person name="Wu G.A."/>
            <person name="Ha C.M."/>
            <person name="Edsinger-Gonzales E."/>
            <person name="Grimwood J."/>
            <person name="Schmutz J."/>
            <person name="Rabbi I.Y."/>
            <person name="Egesi C."/>
            <person name="Nauluvula P."/>
            <person name="Lebot V."/>
            <person name="Ndunguru J."/>
            <person name="Mkamilo G."/>
            <person name="Bart R.S."/>
            <person name="Setter T.L."/>
            <person name="Gleadow R.M."/>
            <person name="Kulakow P."/>
            <person name="Ferguson M.E."/>
            <person name="Rounsley S."/>
            <person name="Rokhsar D.S."/>
        </authorList>
    </citation>
    <scope>NUCLEOTIDE SEQUENCE [LARGE SCALE GENOMIC DNA]</scope>
    <source>
        <strain evidence="2">cv. AM560-2</strain>
    </source>
</reference>
<dbReference type="EMBL" id="CM004396">
    <property type="protein sequence ID" value="KAG8645246.1"/>
    <property type="molecule type" value="Genomic_DNA"/>
</dbReference>
<accession>A0ACB7GZ38</accession>
<dbReference type="Proteomes" id="UP000091857">
    <property type="component" value="Chromosome 10"/>
</dbReference>
<evidence type="ECO:0000313" key="1">
    <source>
        <dbReference type="EMBL" id="KAG8645246.1"/>
    </source>
</evidence>
<evidence type="ECO:0000313" key="2">
    <source>
        <dbReference type="Proteomes" id="UP000091857"/>
    </source>
</evidence>